<keyword evidence="2" id="KW-1185">Reference proteome</keyword>
<dbReference type="InterPro" id="IPR013431">
    <property type="entry name" value="Delta_60_rpt"/>
</dbReference>
<organism evidence="1 2">
    <name type="scientific">Mucilaginibacter gracilis</name>
    <dbReference type="NCBI Taxonomy" id="423350"/>
    <lineage>
        <taxon>Bacteria</taxon>
        <taxon>Pseudomonadati</taxon>
        <taxon>Bacteroidota</taxon>
        <taxon>Sphingobacteriia</taxon>
        <taxon>Sphingobacteriales</taxon>
        <taxon>Sphingobacteriaceae</taxon>
        <taxon>Mucilaginibacter</taxon>
    </lineage>
</organism>
<dbReference type="NCBIfam" id="TIGR02608">
    <property type="entry name" value="delta_60_rpt"/>
    <property type="match status" value="4"/>
</dbReference>
<sequence>MKHIIYLRNYILITTLTFICFGCGKKDNPDPSNSNSNNNPSTTQPLVIDNSFSSISGSCFAAALQPDGKLVIAGGFGSAGNYPYKVYRLNQNGGIDNSFNIDVDKTWVINNFSAMAILNDGKIMLGGDFTINGTRKILVRLTATGALDNGFTSPNFNKISNILPTIRKIIVVGSDRVLIEGQFNTLITAGTDYNHLIKITYNGLLDPSFRLNVLTTSFLNDLLPLSDGKFYVTGTFYWGSGVTARQYIAKLNTDGSVDASFNFKETLTGRLGPAIGSINTVALQSDGKIVIGGDFIGIVNSAIRDGAYNYIQVARLNTDGSIDFNFSTSEFYNSAINSIAILPDNRILAGRGFNLNGSGDGYARLYSNNGVIDKTFNLGFPNSGVTQVIKQSDDKYILTGSFTDPAGRAVIRITK</sequence>
<dbReference type="OrthoDB" id="9805017at2"/>
<dbReference type="Pfam" id="PF17164">
    <property type="entry name" value="DUF5122"/>
    <property type="match status" value="5"/>
</dbReference>
<accession>A0A495JA16</accession>
<name>A0A495JA16_9SPHI</name>
<dbReference type="AlphaFoldDB" id="A0A495JA16"/>
<dbReference type="EMBL" id="RBKU01000001">
    <property type="protein sequence ID" value="RKR85765.1"/>
    <property type="molecule type" value="Genomic_DNA"/>
</dbReference>
<dbReference type="SUPFAM" id="SSF63829">
    <property type="entry name" value="Calcium-dependent phosphotriesterase"/>
    <property type="match status" value="1"/>
</dbReference>
<reference evidence="1 2" key="1">
    <citation type="submission" date="2018-10" db="EMBL/GenBank/DDBJ databases">
        <title>Genomic Encyclopedia of Archaeal and Bacterial Type Strains, Phase II (KMG-II): from individual species to whole genera.</title>
        <authorList>
            <person name="Goeker M."/>
        </authorList>
    </citation>
    <scope>NUCLEOTIDE SEQUENCE [LARGE SCALE GENOMIC DNA]</scope>
    <source>
        <strain evidence="1 2">DSM 18602</strain>
    </source>
</reference>
<dbReference type="Gene3D" id="2.80.10.50">
    <property type="match status" value="3"/>
</dbReference>
<dbReference type="Proteomes" id="UP000268007">
    <property type="component" value="Unassembled WGS sequence"/>
</dbReference>
<protein>
    <submittedName>
        <fullName evidence="1">Putative delta-60 repeat protein</fullName>
    </submittedName>
</protein>
<dbReference type="RefSeq" id="WP_121201788.1">
    <property type="nucleotide sequence ID" value="NZ_RBKU01000001.1"/>
</dbReference>
<evidence type="ECO:0000313" key="2">
    <source>
        <dbReference type="Proteomes" id="UP000268007"/>
    </source>
</evidence>
<evidence type="ECO:0000313" key="1">
    <source>
        <dbReference type="EMBL" id="RKR85765.1"/>
    </source>
</evidence>
<gene>
    <name evidence="1" type="ORF">BDD43_6040</name>
</gene>
<proteinExistence type="predicted"/>
<comment type="caution">
    <text evidence="1">The sequence shown here is derived from an EMBL/GenBank/DDBJ whole genome shotgun (WGS) entry which is preliminary data.</text>
</comment>